<dbReference type="InterPro" id="IPR037066">
    <property type="entry name" value="Plug_dom_sf"/>
</dbReference>
<keyword evidence="7 8" id="KW-0998">Cell outer membrane</keyword>
<keyword evidence="4 8" id="KW-0812">Transmembrane</keyword>
<dbReference type="PROSITE" id="PS52016">
    <property type="entry name" value="TONB_DEPENDENT_REC_3"/>
    <property type="match status" value="1"/>
</dbReference>
<sequence>MFTSFRIYLSDIVPVRRGGSLPSSFCTNLIRLVAALCLLIIPAFALSQQMPQDTVKALSEVTVQAFGQHRTQATAIVTTIDYTSRSNKMSLVNDLNAVPGVRMEERSPGSYRINMRGSSLRSPFGVRNVKVYWNNLPFTDPGGNTYFNQLAFNNFSSIELFKGPVASMYGAGTGGLILINNDIKQNSSASLEYIGGSYNLQTVLASANWNVGRLSSKVTYAHNGSDGFREQSKLRRDNVSWTSVFNINKKQKLSASLLSTDMYYQTPGALTLKEFEANPRAARPAAGTFPSAMDARAAIFQKNFLAGITYTNNISSVFSNVTSIYGAYTSLKNSAVRNYETRNEPHFGGRTAFRFNKKLNETFSIDWNTGAEVQQGNFNIAVRGNRNGQPDTLQTNDDVNTLLYNLFTQATLSQSSKWFYTAGIGYNKSRLKFNRLSDTPGLQQPFAFSSELAPRFTVMRKFSNDLSLLASVAKGFSPPTVAELLPSTGVINTNLNAERGWNYELTIRKYLLSSKLYMEATGFYFDLENALVQLRDETGADYFVNAGRNRQKGLELSASYIFLPTEQSFIKYGSVKGGYSYNNFMYKYFSGVNGDFSGNRLPGVPRSTLALATDMHFKRGIYINSTYYGASSIFLNDANTVSAKPYHLITAKLGYDFCIKKIGLNLYVGADNLLNENYSLGNDINAVGGRFYNAALRRNYYAGAVIQFGQKAKLL</sequence>
<keyword evidence="12" id="KW-0675">Receptor</keyword>
<dbReference type="InterPro" id="IPR000531">
    <property type="entry name" value="Beta-barrel_TonB"/>
</dbReference>
<comment type="similarity">
    <text evidence="8 9">Belongs to the TonB-dependent receptor family.</text>
</comment>
<dbReference type="RefSeq" id="WP_240831340.1">
    <property type="nucleotide sequence ID" value="NZ_JAKWBL010000003.1"/>
</dbReference>
<evidence type="ECO:0000256" key="3">
    <source>
        <dbReference type="ARBA" id="ARBA00022452"/>
    </source>
</evidence>
<name>A0ABS9SMB2_9BACT</name>
<evidence type="ECO:0000256" key="8">
    <source>
        <dbReference type="PROSITE-ProRule" id="PRU01360"/>
    </source>
</evidence>
<dbReference type="Proteomes" id="UP001202248">
    <property type="component" value="Unassembled WGS sequence"/>
</dbReference>
<dbReference type="InterPro" id="IPR012910">
    <property type="entry name" value="Plug_dom"/>
</dbReference>
<keyword evidence="13" id="KW-1185">Reference proteome</keyword>
<evidence type="ECO:0000256" key="2">
    <source>
        <dbReference type="ARBA" id="ARBA00022448"/>
    </source>
</evidence>
<dbReference type="SUPFAM" id="SSF56935">
    <property type="entry name" value="Porins"/>
    <property type="match status" value="1"/>
</dbReference>
<dbReference type="Pfam" id="PF00593">
    <property type="entry name" value="TonB_dep_Rec_b-barrel"/>
    <property type="match status" value="1"/>
</dbReference>
<feature type="domain" description="TonB-dependent receptor-like beta-barrel" evidence="10">
    <location>
        <begin position="297"/>
        <end position="673"/>
    </location>
</feature>
<keyword evidence="2 8" id="KW-0813">Transport</keyword>
<evidence type="ECO:0000313" key="13">
    <source>
        <dbReference type="Proteomes" id="UP001202248"/>
    </source>
</evidence>
<evidence type="ECO:0000256" key="5">
    <source>
        <dbReference type="ARBA" id="ARBA00023077"/>
    </source>
</evidence>
<feature type="domain" description="TonB-dependent receptor plug" evidence="11">
    <location>
        <begin position="77"/>
        <end position="175"/>
    </location>
</feature>
<keyword evidence="3 8" id="KW-1134">Transmembrane beta strand</keyword>
<dbReference type="Pfam" id="PF07715">
    <property type="entry name" value="Plug"/>
    <property type="match status" value="1"/>
</dbReference>
<reference evidence="12 13" key="1">
    <citation type="submission" date="2022-02" db="EMBL/GenBank/DDBJ databases">
        <authorList>
            <person name="Min J."/>
        </authorList>
    </citation>
    <scope>NUCLEOTIDE SEQUENCE [LARGE SCALE GENOMIC DNA]</scope>
    <source>
        <strain evidence="12 13">GR10-1</strain>
    </source>
</reference>
<accession>A0ABS9SMB2</accession>
<evidence type="ECO:0000259" key="11">
    <source>
        <dbReference type="Pfam" id="PF07715"/>
    </source>
</evidence>
<proteinExistence type="inferred from homology"/>
<keyword evidence="5 9" id="KW-0798">TonB box</keyword>
<organism evidence="12 13">
    <name type="scientific">Niabella ginsengisoli</name>
    <dbReference type="NCBI Taxonomy" id="522298"/>
    <lineage>
        <taxon>Bacteria</taxon>
        <taxon>Pseudomonadati</taxon>
        <taxon>Bacteroidota</taxon>
        <taxon>Chitinophagia</taxon>
        <taxon>Chitinophagales</taxon>
        <taxon>Chitinophagaceae</taxon>
        <taxon>Niabella</taxon>
    </lineage>
</organism>
<dbReference type="Gene3D" id="2.40.170.20">
    <property type="entry name" value="TonB-dependent receptor, beta-barrel domain"/>
    <property type="match status" value="1"/>
</dbReference>
<evidence type="ECO:0000256" key="1">
    <source>
        <dbReference type="ARBA" id="ARBA00004571"/>
    </source>
</evidence>
<comment type="subcellular location">
    <subcellularLocation>
        <location evidence="1 8">Cell outer membrane</location>
        <topology evidence="1 8">Multi-pass membrane protein</topology>
    </subcellularLocation>
</comment>
<evidence type="ECO:0000259" key="10">
    <source>
        <dbReference type="Pfam" id="PF00593"/>
    </source>
</evidence>
<evidence type="ECO:0000256" key="6">
    <source>
        <dbReference type="ARBA" id="ARBA00023136"/>
    </source>
</evidence>
<evidence type="ECO:0000256" key="4">
    <source>
        <dbReference type="ARBA" id="ARBA00022692"/>
    </source>
</evidence>
<dbReference type="PANTHER" id="PTHR30069:SF28">
    <property type="entry name" value="TONB-DEPENDENT RECEPTOR YNCD-RELATED"/>
    <property type="match status" value="1"/>
</dbReference>
<evidence type="ECO:0000256" key="7">
    <source>
        <dbReference type="ARBA" id="ARBA00023237"/>
    </source>
</evidence>
<evidence type="ECO:0000313" key="12">
    <source>
        <dbReference type="EMBL" id="MCH5599426.1"/>
    </source>
</evidence>
<gene>
    <name evidence="12" type="ORF">MKP09_16665</name>
</gene>
<protein>
    <submittedName>
        <fullName evidence="12">TonB-dependent receptor plug domain-containing protein</fullName>
    </submittedName>
</protein>
<comment type="caution">
    <text evidence="12">The sequence shown here is derived from an EMBL/GenBank/DDBJ whole genome shotgun (WGS) entry which is preliminary data.</text>
</comment>
<dbReference type="PANTHER" id="PTHR30069">
    <property type="entry name" value="TONB-DEPENDENT OUTER MEMBRANE RECEPTOR"/>
    <property type="match status" value="1"/>
</dbReference>
<dbReference type="InterPro" id="IPR039426">
    <property type="entry name" value="TonB-dep_rcpt-like"/>
</dbReference>
<evidence type="ECO:0000256" key="9">
    <source>
        <dbReference type="RuleBase" id="RU003357"/>
    </source>
</evidence>
<dbReference type="InterPro" id="IPR036942">
    <property type="entry name" value="Beta-barrel_TonB_sf"/>
</dbReference>
<keyword evidence="6 8" id="KW-0472">Membrane</keyword>
<dbReference type="Gene3D" id="2.170.130.10">
    <property type="entry name" value="TonB-dependent receptor, plug domain"/>
    <property type="match status" value="1"/>
</dbReference>
<dbReference type="EMBL" id="JAKWBL010000003">
    <property type="protein sequence ID" value="MCH5599426.1"/>
    <property type="molecule type" value="Genomic_DNA"/>
</dbReference>